<proteinExistence type="predicted"/>
<name>A0A086T0S9_HAPC1</name>
<organism evidence="1 2">
    <name type="scientific">Hapsidospora chrysogenum (strain ATCC 11550 / CBS 779.69 / DSM 880 / IAM 14645 / JCM 23072 / IMI 49137)</name>
    <name type="common">Acremonium chrysogenum</name>
    <dbReference type="NCBI Taxonomy" id="857340"/>
    <lineage>
        <taxon>Eukaryota</taxon>
        <taxon>Fungi</taxon>
        <taxon>Dikarya</taxon>
        <taxon>Ascomycota</taxon>
        <taxon>Pezizomycotina</taxon>
        <taxon>Sordariomycetes</taxon>
        <taxon>Hypocreomycetidae</taxon>
        <taxon>Hypocreales</taxon>
        <taxon>Bionectriaceae</taxon>
        <taxon>Hapsidospora</taxon>
    </lineage>
</organism>
<comment type="caution">
    <text evidence="1">The sequence shown here is derived from an EMBL/GenBank/DDBJ whole genome shotgun (WGS) entry which is preliminary data.</text>
</comment>
<protein>
    <submittedName>
        <fullName evidence="1">Uncharacterized protein</fullName>
    </submittedName>
</protein>
<dbReference type="AlphaFoldDB" id="A0A086T0S9"/>
<dbReference type="HOGENOM" id="CLU_2359198_0_0_1"/>
<gene>
    <name evidence="1" type="ORF">ACRE_063320</name>
</gene>
<accession>A0A086T0S9</accession>
<evidence type="ECO:0000313" key="1">
    <source>
        <dbReference type="EMBL" id="KFH42961.1"/>
    </source>
</evidence>
<dbReference type="EMBL" id="JPKY01000081">
    <property type="protein sequence ID" value="KFH42961.1"/>
    <property type="molecule type" value="Genomic_DNA"/>
</dbReference>
<sequence>MSNSAESDAFRCTRLALMNNGASSIPTEIEDNWWRGRPADRVDKCPTLARKQRRPEINGVQLIRLRSAFRNAVFESTQVATTRRANPPEVPGSRFD</sequence>
<dbReference type="Proteomes" id="UP000029964">
    <property type="component" value="Unassembled WGS sequence"/>
</dbReference>
<reference evidence="2" key="1">
    <citation type="journal article" date="2014" name="Genome Announc.">
        <title>Genome sequence and annotation of Acremonium chrysogenum, producer of the beta-lactam antibiotic cephalosporin C.</title>
        <authorList>
            <person name="Terfehr D."/>
            <person name="Dahlmann T.A."/>
            <person name="Specht T."/>
            <person name="Zadra I."/>
            <person name="Kuernsteiner H."/>
            <person name="Kueck U."/>
        </authorList>
    </citation>
    <scope>NUCLEOTIDE SEQUENCE [LARGE SCALE GENOMIC DNA]</scope>
    <source>
        <strain evidence="2">ATCC 11550 / CBS 779.69 / DSM 880 / IAM 14645 / JCM 23072 / IMI 49137</strain>
    </source>
</reference>
<evidence type="ECO:0000313" key="2">
    <source>
        <dbReference type="Proteomes" id="UP000029964"/>
    </source>
</evidence>
<keyword evidence="2" id="KW-1185">Reference proteome</keyword>